<dbReference type="STRING" id="1160091.B9T39_00170"/>
<name>A0A1Y2SWA4_9BIFI</name>
<accession>A0A1Y2SWA4</accession>
<reference evidence="1 2" key="1">
    <citation type="submission" date="2017-04" db="EMBL/GenBank/DDBJ databases">
        <title>Draft genome sequences of Alloscardovia macacae UMA81211 and UMA81212 isolated from the feces of a rhesus macaque (Macaca mulatta).</title>
        <authorList>
            <person name="Albert K."/>
            <person name="Sela D.A."/>
        </authorList>
    </citation>
    <scope>NUCLEOTIDE SEQUENCE [LARGE SCALE GENOMIC DNA]</scope>
    <source>
        <strain evidence="1 2">UMA81212</strain>
    </source>
</reference>
<dbReference type="InterPro" id="IPR038389">
    <property type="entry name" value="PSMG2_sf"/>
</dbReference>
<evidence type="ECO:0000313" key="1">
    <source>
        <dbReference type="EMBL" id="OTA30163.1"/>
    </source>
</evidence>
<dbReference type="Gene3D" id="3.40.50.10900">
    <property type="entry name" value="PAC-like subunit"/>
    <property type="match status" value="1"/>
</dbReference>
<protein>
    <submittedName>
        <fullName evidence="1">PAC2 family protein</fullName>
    </submittedName>
</protein>
<dbReference type="InterPro" id="IPR019151">
    <property type="entry name" value="Proteasome_assmbl_chaperone_2"/>
</dbReference>
<dbReference type="PIRSF" id="PIRSF028754">
    <property type="entry name" value="UCP028754"/>
    <property type="match status" value="1"/>
</dbReference>
<proteinExistence type="predicted"/>
<dbReference type="SUPFAM" id="SSF159659">
    <property type="entry name" value="Cgl1923-like"/>
    <property type="match status" value="1"/>
</dbReference>
<organism evidence="1 2">
    <name type="scientific">Alloscardovia macacae</name>
    <dbReference type="NCBI Taxonomy" id="1160091"/>
    <lineage>
        <taxon>Bacteria</taxon>
        <taxon>Bacillati</taxon>
        <taxon>Actinomycetota</taxon>
        <taxon>Actinomycetes</taxon>
        <taxon>Bifidobacteriales</taxon>
        <taxon>Bifidobacteriaceae</taxon>
        <taxon>Alloscardovia</taxon>
    </lineage>
</organism>
<dbReference type="OrthoDB" id="150941at2"/>
<dbReference type="Proteomes" id="UP000243540">
    <property type="component" value="Unassembled WGS sequence"/>
</dbReference>
<dbReference type="EMBL" id="NEKC01000001">
    <property type="protein sequence ID" value="OTA30163.1"/>
    <property type="molecule type" value="Genomic_DNA"/>
</dbReference>
<sequence>MYDEAQPQRHRTVMLAAFEGWNDAGQVATGALNHLVSMYGDTSQEVGHICCGTFFDYTTTRPVMVNVQGRRKIMWPEITFTEIQVNPSLTLLVEIGPEPNFKWTEFSQRSLALAEEREVDEVITLGSMFADCVHTRPLPTYFSNSANNTADENSYTGPIGIPSVLNFAAVDNGFTAHSLWVSVPSYAQYIDAQENPLGMLRVIEALSEYLGVELKTGALPVLALKWKTQADMLATVHEDVATYIQNAEKYYDDEQKRQALSPDATLQLISETEKFLRGFNGEDTAEE</sequence>
<dbReference type="Pfam" id="PF09754">
    <property type="entry name" value="PAC2"/>
    <property type="match status" value="1"/>
</dbReference>
<dbReference type="InterPro" id="IPR008492">
    <property type="entry name" value="Rv2714-like"/>
</dbReference>
<dbReference type="AlphaFoldDB" id="A0A1Y2SWA4"/>
<evidence type="ECO:0000313" key="2">
    <source>
        <dbReference type="Proteomes" id="UP000243540"/>
    </source>
</evidence>
<comment type="caution">
    <text evidence="1">The sequence shown here is derived from an EMBL/GenBank/DDBJ whole genome shotgun (WGS) entry which is preliminary data.</text>
</comment>
<gene>
    <name evidence="1" type="ORF">B9T39_00170</name>
</gene>